<dbReference type="SUPFAM" id="SSF110069">
    <property type="entry name" value="ApaG-like"/>
    <property type="match status" value="1"/>
</dbReference>
<evidence type="ECO:0000256" key="2">
    <source>
        <dbReference type="HAMAP-Rule" id="MF_00791"/>
    </source>
</evidence>
<dbReference type="PANTHER" id="PTHR47191">
    <property type="entry name" value="OS05G0170800 PROTEIN"/>
    <property type="match status" value="1"/>
</dbReference>
<evidence type="ECO:0000259" key="3">
    <source>
        <dbReference type="PROSITE" id="PS51087"/>
    </source>
</evidence>
<dbReference type="PROSITE" id="PS51087">
    <property type="entry name" value="APAG"/>
    <property type="match status" value="1"/>
</dbReference>
<proteinExistence type="inferred from homology"/>
<dbReference type="GeneID" id="74940065"/>
<evidence type="ECO:0000313" key="4">
    <source>
        <dbReference type="EMBL" id="EXU79941.1"/>
    </source>
</evidence>
<dbReference type="AlphaFoldDB" id="A0A014MDT8"/>
<keyword evidence="5" id="KW-1185">Reference proteome</keyword>
<name>A0A014MDT8_9BURK</name>
<dbReference type="RefSeq" id="WP_043383781.1">
    <property type="nucleotide sequence ID" value="NZ_JBOK01000011.1"/>
</dbReference>
<dbReference type="PATRIC" id="fig|1457173.3.peg.2118"/>
<comment type="caution">
    <text evidence="4">The sequence shown here is derived from an EMBL/GenBank/DDBJ whole genome shotgun (WGS) entry which is preliminary data.</text>
</comment>
<dbReference type="Pfam" id="PF04379">
    <property type="entry name" value="DUF525"/>
    <property type="match status" value="1"/>
</dbReference>
<gene>
    <name evidence="2" type="primary">apaG</name>
    <name evidence="4" type="ORF">AX13_02245</name>
</gene>
<evidence type="ECO:0000256" key="1">
    <source>
        <dbReference type="ARBA" id="ARBA00017693"/>
    </source>
</evidence>
<dbReference type="Proteomes" id="UP000020766">
    <property type="component" value="Unassembled WGS sequence"/>
</dbReference>
<sequence>MPMYEFHVEAQAQYEPEQSMPQQGLFRFAYTITVTNTGEGAAQLIARHWLITDAQGAQQEVHGLGVVGRQPMLQPGESFRYSSSCELRTPSGTMQGRYLCVTEAGETFDTPIALFVLDIDPSATGADIPSPPSRTLH</sequence>
<accession>A0A014MDT8</accession>
<dbReference type="HAMAP" id="MF_00791">
    <property type="entry name" value="ApaG"/>
    <property type="match status" value="1"/>
</dbReference>
<evidence type="ECO:0000313" key="5">
    <source>
        <dbReference type="Proteomes" id="UP000020766"/>
    </source>
</evidence>
<organism evidence="4 5">
    <name type="scientific">Comamonas aquatica DA1877</name>
    <dbReference type="NCBI Taxonomy" id="1457173"/>
    <lineage>
        <taxon>Bacteria</taxon>
        <taxon>Pseudomonadati</taxon>
        <taxon>Pseudomonadota</taxon>
        <taxon>Betaproteobacteria</taxon>
        <taxon>Burkholderiales</taxon>
        <taxon>Comamonadaceae</taxon>
        <taxon>Comamonas</taxon>
    </lineage>
</organism>
<dbReference type="EMBL" id="JBOK01000011">
    <property type="protein sequence ID" value="EXU79941.1"/>
    <property type="molecule type" value="Genomic_DNA"/>
</dbReference>
<dbReference type="Gene3D" id="2.60.40.1470">
    <property type="entry name" value="ApaG domain"/>
    <property type="match status" value="1"/>
</dbReference>
<dbReference type="NCBIfam" id="NF003967">
    <property type="entry name" value="PRK05461.1"/>
    <property type="match status" value="1"/>
</dbReference>
<feature type="domain" description="ApaG" evidence="3">
    <location>
        <begin position="1"/>
        <end position="124"/>
    </location>
</feature>
<protein>
    <recommendedName>
        <fullName evidence="1 2">Protein ApaG</fullName>
    </recommendedName>
</protein>
<dbReference type="InterPro" id="IPR023065">
    <property type="entry name" value="Uncharacterised_ApaG"/>
</dbReference>
<dbReference type="STRING" id="225991.MA05_03000"/>
<dbReference type="InterPro" id="IPR036767">
    <property type="entry name" value="ApaG_sf"/>
</dbReference>
<dbReference type="InterPro" id="IPR007474">
    <property type="entry name" value="ApaG_domain"/>
</dbReference>
<dbReference type="InterPro" id="IPR050718">
    <property type="entry name" value="ApaG-like"/>
</dbReference>
<reference evidence="4 5" key="1">
    <citation type="submission" date="2014-01" db="EMBL/GenBank/DDBJ databases">
        <title>Interspecies Systems Biology Uncovers Metabolites Affecting C. elegans Gene Expression and Life History Traits.</title>
        <authorList>
            <person name="Watson E."/>
            <person name="Macneil L.T."/>
            <person name="Ritter A.D."/>
            <person name="Yilmaz L.S."/>
            <person name="Rosebrock A.P."/>
            <person name="Caudy A.A."/>
            <person name="Walhout A.J."/>
        </authorList>
    </citation>
    <scope>NUCLEOTIDE SEQUENCE [LARGE SCALE GENOMIC DNA]</scope>
    <source>
        <strain evidence="4 5">DA1877</strain>
    </source>
</reference>
<dbReference type="PANTHER" id="PTHR47191:SF2">
    <property type="entry name" value="OS05G0170800 PROTEIN"/>
    <property type="match status" value="1"/>
</dbReference>